<gene>
    <name evidence="3" type="ORF">ABOD76_12500</name>
</gene>
<dbReference type="SUPFAM" id="SSF54211">
    <property type="entry name" value="Ribosomal protein S5 domain 2-like"/>
    <property type="match status" value="1"/>
</dbReference>
<evidence type="ECO:0000256" key="1">
    <source>
        <dbReference type="ARBA" id="ARBA00007665"/>
    </source>
</evidence>
<sequence>MSAQPYRTLAGPHRHDALIQQSEFLAFADRADTPEDAHAWVQRLRQQRPDATHVCWAYQIGPAYRFHDDGEPGGTAGAPMLRAIQGQGLDHVVVAVVRYYGGVKLGTGGLARAYGGTAAECLRTAPQLEVRPRLPVTLEVPFDQVSAAYHLLGQLDAVRGEEQYGPAGLRMALQLEPEQIAPFRKALQDATRGQAQLLEGTPPPPG</sequence>
<feature type="domain" description="Impact N-terminal" evidence="2">
    <location>
        <begin position="21"/>
        <end position="122"/>
    </location>
</feature>
<comment type="similarity">
    <text evidence="1">Belongs to the IMPACT family.</text>
</comment>
<dbReference type="Gene3D" id="3.30.230.30">
    <property type="entry name" value="Impact, N-terminal domain"/>
    <property type="match status" value="1"/>
</dbReference>
<organism evidence="3">
    <name type="scientific">Deinococcus sonorensis KR-87</name>
    <dbReference type="NCBI Taxonomy" id="694439"/>
    <lineage>
        <taxon>Bacteria</taxon>
        <taxon>Thermotogati</taxon>
        <taxon>Deinococcota</taxon>
        <taxon>Deinococci</taxon>
        <taxon>Deinococcales</taxon>
        <taxon>Deinococcaceae</taxon>
        <taxon>Deinococcus</taxon>
    </lineage>
</organism>
<dbReference type="AlphaFoldDB" id="A0AAU7UEP9"/>
<protein>
    <submittedName>
        <fullName evidence="3">YigZ family protein</fullName>
    </submittedName>
</protein>
<evidence type="ECO:0000313" key="3">
    <source>
        <dbReference type="EMBL" id="XBV87083.1"/>
    </source>
</evidence>
<dbReference type="RefSeq" id="WP_350245193.1">
    <property type="nucleotide sequence ID" value="NZ_CP158299.1"/>
</dbReference>
<dbReference type="EMBL" id="CP158299">
    <property type="protein sequence ID" value="XBV87083.1"/>
    <property type="molecule type" value="Genomic_DNA"/>
</dbReference>
<dbReference type="InterPro" id="IPR001498">
    <property type="entry name" value="Impact_N"/>
</dbReference>
<name>A0AAU7UEP9_9DEIO</name>
<dbReference type="InterPro" id="IPR036956">
    <property type="entry name" value="Impact_N_sf"/>
</dbReference>
<proteinExistence type="inferred from homology"/>
<accession>A0AAU7UEP9</accession>
<dbReference type="InterPro" id="IPR023582">
    <property type="entry name" value="Impact"/>
</dbReference>
<dbReference type="PANTHER" id="PTHR16301:SF20">
    <property type="entry name" value="IMPACT FAMILY MEMBER YIGZ"/>
    <property type="match status" value="1"/>
</dbReference>
<dbReference type="KEGG" id="dsc:ABOD76_12500"/>
<dbReference type="Gene3D" id="3.30.70.240">
    <property type="match status" value="1"/>
</dbReference>
<evidence type="ECO:0000259" key="2">
    <source>
        <dbReference type="Pfam" id="PF01205"/>
    </source>
</evidence>
<dbReference type="Pfam" id="PF01205">
    <property type="entry name" value="Impact_N"/>
    <property type="match status" value="1"/>
</dbReference>
<reference evidence="3" key="1">
    <citation type="submission" date="2024-06" db="EMBL/GenBank/DDBJ databases">
        <title>Draft Genome Sequence of Deinococcus sonorensis Type Strain KR-87, a Biofilm Producing Representative of the Genus Deinococcus.</title>
        <authorList>
            <person name="Boren L.S."/>
            <person name="Grosso R.A."/>
            <person name="Hugenberg-Cox A.N."/>
            <person name="Hill J.T.E."/>
            <person name="Albert C.M."/>
            <person name="Tuohy J.M."/>
        </authorList>
    </citation>
    <scope>NUCLEOTIDE SEQUENCE</scope>
    <source>
        <strain evidence="3">KR-87</strain>
    </source>
</reference>
<dbReference type="InterPro" id="IPR035647">
    <property type="entry name" value="EFG_III/V"/>
</dbReference>
<dbReference type="PANTHER" id="PTHR16301">
    <property type="entry name" value="IMPACT-RELATED"/>
    <property type="match status" value="1"/>
</dbReference>
<dbReference type="GO" id="GO:0006446">
    <property type="term" value="P:regulation of translational initiation"/>
    <property type="evidence" value="ECO:0007669"/>
    <property type="project" value="TreeGrafter"/>
</dbReference>
<dbReference type="InterPro" id="IPR020568">
    <property type="entry name" value="Ribosomal_Su5_D2-typ_SF"/>
</dbReference>
<dbReference type="SUPFAM" id="SSF54980">
    <property type="entry name" value="EF-G C-terminal domain-like"/>
    <property type="match status" value="1"/>
</dbReference>
<dbReference type="GO" id="GO:0005737">
    <property type="term" value="C:cytoplasm"/>
    <property type="evidence" value="ECO:0007669"/>
    <property type="project" value="TreeGrafter"/>
</dbReference>